<dbReference type="EC" id="2.1.1.-" evidence="3"/>
<dbReference type="SUPFAM" id="SSF53335">
    <property type="entry name" value="S-adenosyl-L-methionine-dependent methyltransferases"/>
    <property type="match status" value="1"/>
</dbReference>
<feature type="compositionally biased region" description="Basic and acidic residues" evidence="1">
    <location>
        <begin position="1"/>
        <end position="11"/>
    </location>
</feature>
<evidence type="ECO:0000256" key="1">
    <source>
        <dbReference type="SAM" id="MobiDB-lite"/>
    </source>
</evidence>
<feature type="domain" description="Methyltransferase" evidence="2">
    <location>
        <begin position="72"/>
        <end position="173"/>
    </location>
</feature>
<organism evidence="3 4">
    <name type="scientific">Streptomyces xiangluensis</name>
    <dbReference type="NCBI Taxonomy" id="2665720"/>
    <lineage>
        <taxon>Bacteria</taxon>
        <taxon>Bacillati</taxon>
        <taxon>Actinomycetota</taxon>
        <taxon>Actinomycetes</taxon>
        <taxon>Kitasatosporales</taxon>
        <taxon>Streptomycetaceae</taxon>
        <taxon>Streptomyces</taxon>
    </lineage>
</organism>
<evidence type="ECO:0000259" key="2">
    <source>
        <dbReference type="Pfam" id="PF13649"/>
    </source>
</evidence>
<accession>A0ABV8Z6W9</accession>
<evidence type="ECO:0000313" key="3">
    <source>
        <dbReference type="EMBL" id="MFC4472809.1"/>
    </source>
</evidence>
<dbReference type="RefSeq" id="WP_386357244.1">
    <property type="nucleotide sequence ID" value="NZ_JBHSFG010000129.1"/>
</dbReference>
<sequence length="304" mass="32815">MSDVVHHEKTEQQTTETTRNQTTGNSGSPQKMALAELFDRSAPTYERVGVEHFADLGRRLVAHAGLAEGHHVLDVGCGTGAVLLPAARAVGPKGQVIGVDLSAGMVARAEEEIARYALHHARAVVGDAETVLLDGVPVGPGSFDAVLAGICLFFFPQPQAAVARYHQVLKPEGRIALSWWGRPDPRWDRVFAASAPYGRGPSSHALSGDSPFRSIDAVHTMLSAAGFSDVETIEEDCVTRFADGEQWWRWVWSTAGRRFWEHVPKESRGDAEAAVNAELAALKSPDGSLSSTSKVRFTLARRQG</sequence>
<comment type="caution">
    <text evidence="3">The sequence shown here is derived from an EMBL/GenBank/DDBJ whole genome shotgun (WGS) entry which is preliminary data.</text>
</comment>
<keyword evidence="3" id="KW-0489">Methyltransferase</keyword>
<gene>
    <name evidence="3" type="ORF">ACFPH6_51580</name>
</gene>
<dbReference type="EMBL" id="JBHSFG010000129">
    <property type="protein sequence ID" value="MFC4472809.1"/>
    <property type="molecule type" value="Genomic_DNA"/>
</dbReference>
<dbReference type="GO" id="GO:0032259">
    <property type="term" value="P:methylation"/>
    <property type="evidence" value="ECO:0007669"/>
    <property type="project" value="UniProtKB-KW"/>
</dbReference>
<dbReference type="InterPro" id="IPR041698">
    <property type="entry name" value="Methyltransf_25"/>
</dbReference>
<name>A0ABV8Z6W9_9ACTN</name>
<keyword evidence="4" id="KW-1185">Reference proteome</keyword>
<evidence type="ECO:0000313" key="4">
    <source>
        <dbReference type="Proteomes" id="UP001596012"/>
    </source>
</evidence>
<dbReference type="Gene3D" id="3.40.50.150">
    <property type="entry name" value="Vaccinia Virus protein VP39"/>
    <property type="match status" value="1"/>
</dbReference>
<reference evidence="4" key="1">
    <citation type="journal article" date="2019" name="Int. J. Syst. Evol. Microbiol.">
        <title>The Global Catalogue of Microorganisms (GCM) 10K type strain sequencing project: providing services to taxonomists for standard genome sequencing and annotation.</title>
        <authorList>
            <consortium name="The Broad Institute Genomics Platform"/>
            <consortium name="The Broad Institute Genome Sequencing Center for Infectious Disease"/>
            <person name="Wu L."/>
            <person name="Ma J."/>
        </authorList>
    </citation>
    <scope>NUCLEOTIDE SEQUENCE [LARGE SCALE GENOMIC DNA]</scope>
    <source>
        <strain evidence="4">DT43</strain>
    </source>
</reference>
<feature type="region of interest" description="Disordered" evidence="1">
    <location>
        <begin position="1"/>
        <end position="29"/>
    </location>
</feature>
<feature type="compositionally biased region" description="Low complexity" evidence="1">
    <location>
        <begin position="12"/>
        <end position="23"/>
    </location>
</feature>
<dbReference type="InterPro" id="IPR029063">
    <property type="entry name" value="SAM-dependent_MTases_sf"/>
</dbReference>
<dbReference type="Pfam" id="PF13649">
    <property type="entry name" value="Methyltransf_25"/>
    <property type="match status" value="1"/>
</dbReference>
<dbReference type="InterPro" id="IPR050508">
    <property type="entry name" value="Methyltransf_Superfamily"/>
</dbReference>
<dbReference type="GO" id="GO:0008168">
    <property type="term" value="F:methyltransferase activity"/>
    <property type="evidence" value="ECO:0007669"/>
    <property type="project" value="UniProtKB-KW"/>
</dbReference>
<dbReference type="Proteomes" id="UP001596012">
    <property type="component" value="Unassembled WGS sequence"/>
</dbReference>
<dbReference type="CDD" id="cd02440">
    <property type="entry name" value="AdoMet_MTases"/>
    <property type="match status" value="1"/>
</dbReference>
<protein>
    <submittedName>
        <fullName evidence="3">Class I SAM-dependent methyltransferase</fullName>
        <ecNumber evidence="3">2.1.1.-</ecNumber>
    </submittedName>
</protein>
<keyword evidence="3" id="KW-0808">Transferase</keyword>
<dbReference type="PANTHER" id="PTHR42912">
    <property type="entry name" value="METHYLTRANSFERASE"/>
    <property type="match status" value="1"/>
</dbReference>
<proteinExistence type="predicted"/>